<evidence type="ECO:0000313" key="2">
    <source>
        <dbReference type="EMBL" id="KDR17783.1"/>
    </source>
</evidence>
<reference evidence="2 3" key="1">
    <citation type="journal article" date="2014" name="Nat. Commun.">
        <title>Molecular traces of alternative social organization in a termite genome.</title>
        <authorList>
            <person name="Terrapon N."/>
            <person name="Li C."/>
            <person name="Robertson H.M."/>
            <person name="Ji L."/>
            <person name="Meng X."/>
            <person name="Booth W."/>
            <person name="Chen Z."/>
            <person name="Childers C.P."/>
            <person name="Glastad K.M."/>
            <person name="Gokhale K."/>
            <person name="Gowin J."/>
            <person name="Gronenberg W."/>
            <person name="Hermansen R.A."/>
            <person name="Hu H."/>
            <person name="Hunt B.G."/>
            <person name="Huylmans A.K."/>
            <person name="Khalil S.M."/>
            <person name="Mitchell R.D."/>
            <person name="Munoz-Torres M.C."/>
            <person name="Mustard J.A."/>
            <person name="Pan H."/>
            <person name="Reese J.T."/>
            <person name="Scharf M.E."/>
            <person name="Sun F."/>
            <person name="Vogel H."/>
            <person name="Xiao J."/>
            <person name="Yang W."/>
            <person name="Yang Z."/>
            <person name="Yang Z."/>
            <person name="Zhou J."/>
            <person name="Zhu J."/>
            <person name="Brent C.S."/>
            <person name="Elsik C.G."/>
            <person name="Goodisman M.A."/>
            <person name="Liberles D.A."/>
            <person name="Roe R.M."/>
            <person name="Vargo E.L."/>
            <person name="Vilcinskas A."/>
            <person name="Wang J."/>
            <person name="Bornberg-Bauer E."/>
            <person name="Korb J."/>
            <person name="Zhang G."/>
            <person name="Liebig J."/>
        </authorList>
    </citation>
    <scope>NUCLEOTIDE SEQUENCE [LARGE SCALE GENOMIC DNA]</scope>
    <source>
        <tissue evidence="2">Whole organism</tissue>
    </source>
</reference>
<gene>
    <name evidence="2" type="ORF">L798_08126</name>
</gene>
<keyword evidence="3" id="KW-1185">Reference proteome</keyword>
<feature type="compositionally biased region" description="Basic and acidic residues" evidence="1">
    <location>
        <begin position="35"/>
        <end position="45"/>
    </location>
</feature>
<dbReference type="EMBL" id="KK852718">
    <property type="protein sequence ID" value="KDR17783.1"/>
    <property type="molecule type" value="Genomic_DNA"/>
</dbReference>
<evidence type="ECO:0000256" key="1">
    <source>
        <dbReference type="SAM" id="MobiDB-lite"/>
    </source>
</evidence>
<evidence type="ECO:0000313" key="3">
    <source>
        <dbReference type="Proteomes" id="UP000027135"/>
    </source>
</evidence>
<dbReference type="InParanoid" id="A0A067R3N8"/>
<protein>
    <submittedName>
        <fullName evidence="2">Uncharacterized protein</fullName>
    </submittedName>
</protein>
<proteinExistence type="predicted"/>
<dbReference type="AlphaFoldDB" id="A0A067R3N8"/>
<feature type="compositionally biased region" description="Basic and acidic residues" evidence="1">
    <location>
        <begin position="80"/>
        <end position="90"/>
    </location>
</feature>
<organism evidence="2 3">
    <name type="scientific">Zootermopsis nevadensis</name>
    <name type="common">Dampwood termite</name>
    <dbReference type="NCBI Taxonomy" id="136037"/>
    <lineage>
        <taxon>Eukaryota</taxon>
        <taxon>Metazoa</taxon>
        <taxon>Ecdysozoa</taxon>
        <taxon>Arthropoda</taxon>
        <taxon>Hexapoda</taxon>
        <taxon>Insecta</taxon>
        <taxon>Pterygota</taxon>
        <taxon>Neoptera</taxon>
        <taxon>Polyneoptera</taxon>
        <taxon>Dictyoptera</taxon>
        <taxon>Blattodea</taxon>
        <taxon>Blattoidea</taxon>
        <taxon>Termitoidae</taxon>
        <taxon>Termopsidae</taxon>
        <taxon>Zootermopsis</taxon>
    </lineage>
</organism>
<accession>A0A067R3N8</accession>
<feature type="region of interest" description="Disordered" evidence="1">
    <location>
        <begin position="35"/>
        <end position="100"/>
    </location>
</feature>
<sequence>MDWVRRKKLADQDQLACEQRGKGLKHQNYLTNEGKRSKTYIDKSRKTYSTKTEGEKNQTKICRGGAGRRKLTDQEQLASEQRHKEVKNQIRESAPNKTLN</sequence>
<dbReference type="Proteomes" id="UP000027135">
    <property type="component" value="Unassembled WGS sequence"/>
</dbReference>
<name>A0A067R3N8_ZOONE</name>